<dbReference type="AlphaFoldDB" id="A0AAV5QKZ9"/>
<dbReference type="PANTHER" id="PTHR11134">
    <property type="entry name" value="ADAPTOR COMPLEX SUBUNIT BETA FAMILY MEMBER"/>
    <property type="match status" value="1"/>
</dbReference>
<dbReference type="GO" id="GO:0016192">
    <property type="term" value="P:vesicle-mediated transport"/>
    <property type="evidence" value="ECO:0007669"/>
    <property type="project" value="InterPro"/>
</dbReference>
<evidence type="ECO:0000256" key="1">
    <source>
        <dbReference type="ARBA" id="ARBA00004308"/>
    </source>
</evidence>
<dbReference type="GO" id="GO:0006886">
    <property type="term" value="P:intracellular protein transport"/>
    <property type="evidence" value="ECO:0007669"/>
    <property type="project" value="InterPro"/>
</dbReference>
<sequence length="744" mass="84716">MNDSRLFIKCKAIEIQNDIISQTNGSTTKKSAKSLKIKKQCMKRIVANVTMGNNEMINISPFVFQFYELDDLELKGMCCYYFSTYCHLFPEKYLANKDLFINDLRSTSSVIRSLAMKTICYFPIEEFQKDITVPYMRKLLSDPDSYVRKTTVFGIGKVFELNPSLIEESRLIEKLNSLLHDPSASVVSATVAVLDYIIETSPEMKLSIDEENVSSLVSLLPKASEFSQAYLLNAILSYVPQSNQESIDLISDLLPYLQHANIAVAINALKVIIYLSNYVKAPQDSISVLPQRLGNSLVSLLAKSPEIQFLVLRNVILLLLSKPNLIKLDVTMFFCQYHDPIYVKDTKLEIIYLLANYNNLEIVLRELEEYGTEADIQMSRKSIRAIGNLAIKLEDGAEKCTDVLVNLACSGIPFIIQETVIVMKNIYRKYPDKVDEHTIKIFVENSDAIEDAESKASFMWIIGTYCYLIPESLEVLKDFSHSFKDEPLDVQLTTLTTVIKFYLRCPTQGESLLLDILKVCTENLSDPDLRDRAYFYWKILSSQKKFPNAAQDIVLTELPIINSDQDKLDSSILEELELNIGTLASIYLKPVKSVFRLSRTRKLTDSPALQVEYNKSIKSSNLKDDMEDVQTKVLKIDIKSSIGTITSPKLSDNDSYERDPADGVLDRQTPQQRFTLLRKKSKDMLSRPSVSSRDVEKKEDTFDEYGLPQNSKTPNLGDKLKRRMTFTRKKSTMSLKNQARNFTS</sequence>
<dbReference type="InterPro" id="IPR016024">
    <property type="entry name" value="ARM-type_fold"/>
</dbReference>
<evidence type="ECO:0000256" key="3">
    <source>
        <dbReference type="ARBA" id="ARBA00022448"/>
    </source>
</evidence>
<name>A0AAV5QKZ9_9ASCO</name>
<gene>
    <name evidence="9" type="ORF">DASC09_025760</name>
</gene>
<dbReference type="GeneID" id="90073230"/>
<dbReference type="EMBL" id="BTFZ01000006">
    <property type="protein sequence ID" value="GMM35251.1"/>
    <property type="molecule type" value="Genomic_DNA"/>
</dbReference>
<dbReference type="InterPro" id="IPR016342">
    <property type="entry name" value="AP_complex_bsu_1_2_4"/>
</dbReference>
<protein>
    <recommendedName>
        <fullName evidence="6">AP complex subunit beta</fullName>
    </recommendedName>
</protein>
<evidence type="ECO:0000313" key="9">
    <source>
        <dbReference type="EMBL" id="GMM35251.1"/>
    </source>
</evidence>
<keyword evidence="3 6" id="KW-0813">Transport</keyword>
<comment type="similarity">
    <text evidence="2 6">Belongs to the adaptor complexes large subunit family.</text>
</comment>
<feature type="domain" description="Clathrin/coatomer adaptor adaptin-like N-terminal" evidence="8">
    <location>
        <begin position="33"/>
        <end position="543"/>
    </location>
</feature>
<evidence type="ECO:0000256" key="2">
    <source>
        <dbReference type="ARBA" id="ARBA00006613"/>
    </source>
</evidence>
<evidence type="ECO:0000256" key="5">
    <source>
        <dbReference type="ARBA" id="ARBA00023136"/>
    </source>
</evidence>
<keyword evidence="5 6" id="KW-0472">Membrane</keyword>
<dbReference type="GO" id="GO:0030117">
    <property type="term" value="C:membrane coat"/>
    <property type="evidence" value="ECO:0007669"/>
    <property type="project" value="InterPro"/>
</dbReference>
<dbReference type="Gene3D" id="1.25.10.10">
    <property type="entry name" value="Leucine-rich Repeat Variant"/>
    <property type="match status" value="1"/>
</dbReference>
<dbReference type="Pfam" id="PF01602">
    <property type="entry name" value="Adaptin_N"/>
    <property type="match status" value="1"/>
</dbReference>
<keyword evidence="4 6" id="KW-0653">Protein transport</keyword>
<dbReference type="InterPro" id="IPR026739">
    <property type="entry name" value="AP_beta"/>
</dbReference>
<dbReference type="SUPFAM" id="SSF48371">
    <property type="entry name" value="ARM repeat"/>
    <property type="match status" value="1"/>
</dbReference>
<feature type="region of interest" description="Disordered" evidence="7">
    <location>
        <begin position="647"/>
        <end position="719"/>
    </location>
</feature>
<dbReference type="InterPro" id="IPR002553">
    <property type="entry name" value="Clathrin/coatomer_adapt-like_N"/>
</dbReference>
<dbReference type="PIRSF" id="PIRSF002291">
    <property type="entry name" value="AP_complex_beta"/>
    <property type="match status" value="1"/>
</dbReference>
<proteinExistence type="inferred from homology"/>
<comment type="subcellular location">
    <subcellularLocation>
        <location evidence="1">Endomembrane system</location>
    </subcellularLocation>
</comment>
<evidence type="ECO:0000313" key="10">
    <source>
        <dbReference type="Proteomes" id="UP001360560"/>
    </source>
</evidence>
<reference evidence="9 10" key="1">
    <citation type="journal article" date="2023" name="Elife">
        <title>Identification of key yeast species and microbe-microbe interactions impacting larval growth of Drosophila in the wild.</title>
        <authorList>
            <person name="Mure A."/>
            <person name="Sugiura Y."/>
            <person name="Maeda R."/>
            <person name="Honda K."/>
            <person name="Sakurai N."/>
            <person name="Takahashi Y."/>
            <person name="Watada M."/>
            <person name="Katoh T."/>
            <person name="Gotoh A."/>
            <person name="Gotoh Y."/>
            <person name="Taniguchi I."/>
            <person name="Nakamura K."/>
            <person name="Hayashi T."/>
            <person name="Katayama T."/>
            <person name="Uemura T."/>
            <person name="Hattori Y."/>
        </authorList>
    </citation>
    <scope>NUCLEOTIDE SEQUENCE [LARGE SCALE GENOMIC DNA]</scope>
    <source>
        <strain evidence="9 10">SC-9</strain>
    </source>
</reference>
<evidence type="ECO:0000256" key="7">
    <source>
        <dbReference type="SAM" id="MobiDB-lite"/>
    </source>
</evidence>
<dbReference type="GO" id="GO:0030276">
    <property type="term" value="F:clathrin binding"/>
    <property type="evidence" value="ECO:0007669"/>
    <property type="project" value="InterPro"/>
</dbReference>
<dbReference type="RefSeq" id="XP_064852251.1">
    <property type="nucleotide sequence ID" value="XM_064996179.1"/>
</dbReference>
<comment type="caution">
    <text evidence="9">The sequence shown here is derived from an EMBL/GenBank/DDBJ whole genome shotgun (WGS) entry which is preliminary data.</text>
</comment>
<comment type="function">
    <text evidence="6">Adaptins are components of the adaptor complexes which link clathrin to receptors in coated vesicles. Clathrin-associated protein complexes are believed to interact with the cytoplasmic tails of membrane proteins, leading to their selection and concentration.</text>
</comment>
<accession>A0AAV5QKZ9</accession>
<dbReference type="GO" id="GO:0012505">
    <property type="term" value="C:endomembrane system"/>
    <property type="evidence" value="ECO:0007669"/>
    <property type="project" value="UniProtKB-SubCell"/>
</dbReference>
<dbReference type="Proteomes" id="UP001360560">
    <property type="component" value="Unassembled WGS sequence"/>
</dbReference>
<keyword evidence="10" id="KW-1185">Reference proteome</keyword>
<organism evidence="9 10">
    <name type="scientific">Saccharomycopsis crataegensis</name>
    <dbReference type="NCBI Taxonomy" id="43959"/>
    <lineage>
        <taxon>Eukaryota</taxon>
        <taxon>Fungi</taxon>
        <taxon>Dikarya</taxon>
        <taxon>Ascomycota</taxon>
        <taxon>Saccharomycotina</taxon>
        <taxon>Saccharomycetes</taxon>
        <taxon>Saccharomycopsidaceae</taxon>
        <taxon>Saccharomycopsis</taxon>
    </lineage>
</organism>
<evidence type="ECO:0000256" key="6">
    <source>
        <dbReference type="PIRNR" id="PIRNR002291"/>
    </source>
</evidence>
<feature type="compositionally biased region" description="Basic and acidic residues" evidence="7">
    <location>
        <begin position="651"/>
        <end position="665"/>
    </location>
</feature>
<evidence type="ECO:0000256" key="4">
    <source>
        <dbReference type="ARBA" id="ARBA00022927"/>
    </source>
</evidence>
<evidence type="ECO:0000259" key="8">
    <source>
        <dbReference type="Pfam" id="PF01602"/>
    </source>
</evidence>
<dbReference type="InterPro" id="IPR011989">
    <property type="entry name" value="ARM-like"/>
</dbReference>